<dbReference type="NCBIfam" id="TIGR00229">
    <property type="entry name" value="sensory_box"/>
    <property type="match status" value="1"/>
</dbReference>
<feature type="domain" description="PAS" evidence="7">
    <location>
        <begin position="95"/>
        <end position="158"/>
    </location>
</feature>
<keyword evidence="5" id="KW-0539">Nucleus</keyword>
<evidence type="ECO:0000256" key="2">
    <source>
        <dbReference type="ARBA" id="ARBA00023015"/>
    </source>
</evidence>
<protein>
    <submittedName>
        <fullName evidence="10">Aryl hydrocarbon receptor nuclear translocator-like protein 1</fullName>
    </submittedName>
</protein>
<reference evidence="10" key="1">
    <citation type="submission" date="2025-08" db="UniProtKB">
        <authorList>
            <consortium name="RefSeq"/>
        </authorList>
    </citation>
    <scope>IDENTIFICATION</scope>
</reference>
<dbReference type="SUPFAM" id="SSF47459">
    <property type="entry name" value="HLH, helix-loop-helix DNA-binding domain"/>
    <property type="match status" value="1"/>
</dbReference>
<dbReference type="Pfam" id="PF00010">
    <property type="entry name" value="HLH"/>
    <property type="match status" value="1"/>
</dbReference>
<dbReference type="PRINTS" id="PR00785">
    <property type="entry name" value="NCTRNSLOCATR"/>
</dbReference>
<evidence type="ECO:0000259" key="8">
    <source>
        <dbReference type="PROSITE" id="PS50888"/>
    </source>
</evidence>
<dbReference type="SMART" id="SM00353">
    <property type="entry name" value="HLH"/>
    <property type="match status" value="1"/>
</dbReference>
<dbReference type="InterPro" id="IPR035965">
    <property type="entry name" value="PAS-like_dom_sf"/>
</dbReference>
<keyword evidence="2" id="KW-0805">Transcription regulation</keyword>
<evidence type="ECO:0000256" key="4">
    <source>
        <dbReference type="ARBA" id="ARBA00023163"/>
    </source>
</evidence>
<evidence type="ECO:0000256" key="6">
    <source>
        <dbReference type="SAM" id="MobiDB-lite"/>
    </source>
</evidence>
<name>A0ABM3M5V6_BICAN</name>
<dbReference type="CDD" id="cd11391">
    <property type="entry name" value="bHLH_PAS"/>
    <property type="match status" value="1"/>
</dbReference>
<dbReference type="Gene3D" id="3.30.450.20">
    <property type="entry name" value="PAS domain"/>
    <property type="match status" value="2"/>
</dbReference>
<keyword evidence="9" id="KW-1185">Reference proteome</keyword>
<evidence type="ECO:0000313" key="9">
    <source>
        <dbReference type="Proteomes" id="UP001652582"/>
    </source>
</evidence>
<evidence type="ECO:0000256" key="3">
    <source>
        <dbReference type="ARBA" id="ARBA00023125"/>
    </source>
</evidence>
<evidence type="ECO:0000256" key="1">
    <source>
        <dbReference type="ARBA" id="ARBA00022737"/>
    </source>
</evidence>
<keyword evidence="3" id="KW-0238">DNA-binding</keyword>
<dbReference type="InterPro" id="IPR011598">
    <property type="entry name" value="bHLH_dom"/>
</dbReference>
<dbReference type="Pfam" id="PF08447">
    <property type="entry name" value="PAS_3"/>
    <property type="match status" value="1"/>
</dbReference>
<evidence type="ECO:0000313" key="10">
    <source>
        <dbReference type="RefSeq" id="XP_052746789.1"/>
    </source>
</evidence>
<dbReference type="PROSITE" id="PS50888">
    <property type="entry name" value="BHLH"/>
    <property type="match status" value="1"/>
</dbReference>
<feature type="domain" description="BHLH" evidence="8">
    <location>
        <begin position="26"/>
        <end position="79"/>
    </location>
</feature>
<feature type="domain" description="PAS" evidence="7">
    <location>
        <begin position="287"/>
        <end position="321"/>
    </location>
</feature>
<feature type="region of interest" description="Disordered" evidence="6">
    <location>
        <begin position="605"/>
        <end position="624"/>
    </location>
</feature>
<feature type="compositionally biased region" description="Basic and acidic residues" evidence="6">
    <location>
        <begin position="611"/>
        <end position="624"/>
    </location>
</feature>
<dbReference type="InterPro" id="IPR050933">
    <property type="entry name" value="Circadian_TF"/>
</dbReference>
<dbReference type="InterPro" id="IPR013655">
    <property type="entry name" value="PAS_fold_3"/>
</dbReference>
<dbReference type="SMART" id="SM00091">
    <property type="entry name" value="PAS"/>
    <property type="match status" value="2"/>
</dbReference>
<organism evidence="9 10">
    <name type="scientific">Bicyclus anynana</name>
    <name type="common">Squinting bush brown butterfly</name>
    <dbReference type="NCBI Taxonomy" id="110368"/>
    <lineage>
        <taxon>Eukaryota</taxon>
        <taxon>Metazoa</taxon>
        <taxon>Ecdysozoa</taxon>
        <taxon>Arthropoda</taxon>
        <taxon>Hexapoda</taxon>
        <taxon>Insecta</taxon>
        <taxon>Pterygota</taxon>
        <taxon>Neoptera</taxon>
        <taxon>Endopterygota</taxon>
        <taxon>Lepidoptera</taxon>
        <taxon>Glossata</taxon>
        <taxon>Ditrysia</taxon>
        <taxon>Papilionoidea</taxon>
        <taxon>Nymphalidae</taxon>
        <taxon>Satyrinae</taxon>
        <taxon>Satyrini</taxon>
        <taxon>Mycalesina</taxon>
        <taxon>Bicyclus</taxon>
    </lineage>
</organism>
<sequence>MTTRTYVAYAFFDELYAQFVKANANSPRELRNRAEKQRRDNLSRSIQHLATLVPHVIHSAKKVDKTSILRLTAHYIRAHHHVFGKSKCYRHQAFTKNLAESFLEITKGFLITSTYKGLLVVVSPNIREYLGYSENELLGQSFFSIVHPEDYERLKEQLYPKSCNFTRNGELFLPNEENAAEKVAEALKYEQRAFVIRFRKRKQARSDPDEYLTCHIEGSFRKSDRGGTFVDRVLQSGRRVRAKGNNPFASGNDIVFIGVVRPVVDTFAAETRIEYYTMAYRTRHSIDGGIIQCDQRISLITGYMTSEVMGVNAMNFMHRDDVRWVVIALREMYVHHRLLGESCYRLMTKNGKFIYMKTRGCLEVDPITKQVTSFVCTNTEVPPAEGIHQIQQMKTKLTIKIINEELKNENIPLCYEVDENQELPVEDPGELEEVIYHLVDDLRSSPGVDQNDKNQEQSDIAIIPPEKKQIKTTIQKSYSIIRSLRNLKPLAVYPMDSQPMDCENNNVTEEQALIQAALQSIEEAEDQPSIETMGDDLALTLNEIYNVDGATKYHKQGSEPTPTGFLDFEVPDELKLVAENMYANMDTTDEDVEQDIRDLLLHRGVKVGSAEPKDSAETSTRCDK</sequence>
<dbReference type="Gene3D" id="4.10.280.10">
    <property type="entry name" value="Helix-loop-helix DNA-binding domain"/>
    <property type="match status" value="1"/>
</dbReference>
<dbReference type="InterPro" id="IPR036638">
    <property type="entry name" value="HLH_DNA-bd_sf"/>
</dbReference>
<dbReference type="Proteomes" id="UP001652582">
    <property type="component" value="Chromosome Z"/>
</dbReference>
<dbReference type="PROSITE" id="PS50112">
    <property type="entry name" value="PAS"/>
    <property type="match status" value="2"/>
</dbReference>
<dbReference type="GeneID" id="112046344"/>
<gene>
    <name evidence="10" type="primary">LOC112046344</name>
</gene>
<accession>A0ABM3M5V6</accession>
<keyword evidence="4" id="KW-0804">Transcription</keyword>
<dbReference type="PANTHER" id="PTHR23042">
    <property type="entry name" value="CIRCADIAN PROTEIN CLOCK/ARNT/BMAL/PAS"/>
    <property type="match status" value="1"/>
</dbReference>
<dbReference type="InterPro" id="IPR000014">
    <property type="entry name" value="PAS"/>
</dbReference>
<dbReference type="CDD" id="cd00130">
    <property type="entry name" value="PAS"/>
    <property type="match status" value="2"/>
</dbReference>
<dbReference type="Pfam" id="PF14598">
    <property type="entry name" value="PAS_11"/>
    <property type="match status" value="1"/>
</dbReference>
<dbReference type="RefSeq" id="XP_052746789.1">
    <property type="nucleotide sequence ID" value="XM_052890829.1"/>
</dbReference>
<keyword evidence="1" id="KW-0677">Repeat</keyword>
<evidence type="ECO:0000256" key="5">
    <source>
        <dbReference type="ARBA" id="ARBA00023242"/>
    </source>
</evidence>
<proteinExistence type="predicted"/>
<dbReference type="InterPro" id="IPR001067">
    <property type="entry name" value="Nuc_translocat"/>
</dbReference>
<dbReference type="SUPFAM" id="SSF55785">
    <property type="entry name" value="PYP-like sensor domain (PAS domain)"/>
    <property type="match status" value="2"/>
</dbReference>
<evidence type="ECO:0000259" key="7">
    <source>
        <dbReference type="PROSITE" id="PS50112"/>
    </source>
</evidence>